<proteinExistence type="predicted"/>
<gene>
    <name evidence="2" type="ORF">NLI96_g8794</name>
</gene>
<accession>A0AAD5UWP5</accession>
<organism evidence="2 3">
    <name type="scientific">Meripilus lineatus</name>
    <dbReference type="NCBI Taxonomy" id="2056292"/>
    <lineage>
        <taxon>Eukaryota</taxon>
        <taxon>Fungi</taxon>
        <taxon>Dikarya</taxon>
        <taxon>Basidiomycota</taxon>
        <taxon>Agaricomycotina</taxon>
        <taxon>Agaricomycetes</taxon>
        <taxon>Polyporales</taxon>
        <taxon>Meripilaceae</taxon>
        <taxon>Meripilus</taxon>
    </lineage>
</organism>
<dbReference type="AlphaFoldDB" id="A0AAD5UWP5"/>
<evidence type="ECO:0000313" key="2">
    <source>
        <dbReference type="EMBL" id="KAJ3479808.1"/>
    </source>
</evidence>
<sequence>MYQFPRSATSSPHYGLMPAHTTFSTSTSDLDAGYRSDESGTTVDINEVQEELNRPLHATFQVRLRATPGSGRMRQCTDIDIGS</sequence>
<keyword evidence="3" id="KW-1185">Reference proteome</keyword>
<dbReference type="Proteomes" id="UP001212997">
    <property type="component" value="Unassembled WGS sequence"/>
</dbReference>
<name>A0AAD5UWP5_9APHY</name>
<reference evidence="2" key="1">
    <citation type="submission" date="2022-07" db="EMBL/GenBank/DDBJ databases">
        <title>Genome Sequence of Physisporinus lineatus.</title>
        <authorList>
            <person name="Buettner E."/>
        </authorList>
    </citation>
    <scope>NUCLEOTIDE SEQUENCE</scope>
    <source>
        <strain evidence="2">VT162</strain>
    </source>
</reference>
<feature type="compositionally biased region" description="Polar residues" evidence="1">
    <location>
        <begin position="1"/>
        <end position="12"/>
    </location>
</feature>
<feature type="region of interest" description="Disordered" evidence="1">
    <location>
        <begin position="1"/>
        <end position="41"/>
    </location>
</feature>
<evidence type="ECO:0000313" key="3">
    <source>
        <dbReference type="Proteomes" id="UP001212997"/>
    </source>
</evidence>
<comment type="caution">
    <text evidence="2">The sequence shown here is derived from an EMBL/GenBank/DDBJ whole genome shotgun (WGS) entry which is preliminary data.</text>
</comment>
<evidence type="ECO:0000256" key="1">
    <source>
        <dbReference type="SAM" id="MobiDB-lite"/>
    </source>
</evidence>
<protein>
    <submittedName>
        <fullName evidence="2">Uncharacterized protein</fullName>
    </submittedName>
</protein>
<dbReference type="EMBL" id="JANAWD010000415">
    <property type="protein sequence ID" value="KAJ3479808.1"/>
    <property type="molecule type" value="Genomic_DNA"/>
</dbReference>